<dbReference type="EMBL" id="SRYA01000125">
    <property type="protein sequence ID" value="TGY87030.1"/>
    <property type="molecule type" value="Genomic_DNA"/>
</dbReference>
<protein>
    <submittedName>
        <fullName evidence="1">ATP-binding cassette domain-containing protein</fullName>
    </submittedName>
</protein>
<keyword evidence="1" id="KW-0067">ATP-binding</keyword>
<name>A0AC61RMS6_9FIRM</name>
<gene>
    <name evidence="1" type="ORF">E5329_27220</name>
</gene>
<comment type="caution">
    <text evidence="1">The sequence shown here is derived from an EMBL/GenBank/DDBJ whole genome shotgun (WGS) entry which is preliminary data.</text>
</comment>
<reference evidence="1" key="1">
    <citation type="submission" date="2019-04" db="EMBL/GenBank/DDBJ databases">
        <title>Microbes associate with the intestines of laboratory mice.</title>
        <authorList>
            <person name="Navarre W."/>
            <person name="Wong E."/>
            <person name="Huang K."/>
            <person name="Tropini C."/>
            <person name="Ng K."/>
            <person name="Yu B."/>
        </authorList>
    </citation>
    <scope>NUCLEOTIDE SEQUENCE</scope>
    <source>
        <strain evidence="1">NM01_1-7b</strain>
    </source>
</reference>
<accession>A0AC61RMS6</accession>
<dbReference type="Proteomes" id="UP000304953">
    <property type="component" value="Unassembled WGS sequence"/>
</dbReference>
<organism evidence="1 2">
    <name type="scientific">Petralouisia muris</name>
    <dbReference type="NCBI Taxonomy" id="3032872"/>
    <lineage>
        <taxon>Bacteria</taxon>
        <taxon>Bacillati</taxon>
        <taxon>Bacillota</taxon>
        <taxon>Clostridia</taxon>
        <taxon>Lachnospirales</taxon>
        <taxon>Lachnospiraceae</taxon>
        <taxon>Petralouisia</taxon>
    </lineage>
</organism>
<sequence>MRKENATVLKDITGIKLAGGGFINPVELRLFDPLDGNKVKLPKGTILYGRNGSGKSTIAKAIKKVVKGGYPHITQATVLDKDGNIITLTEDEKERIFVFDEEFVDSNIKLQEAGLNTIVMLGRQVDLANQIQQAEREMDIAKQEYENQQALVSNEYENRNNPKSPKYYIDQMRYALQGDDNWAGRDKIVKEGRQNTGVRDETYKQFLSFSPVKSRDELIVLFNEKLNALYQAQKGAEAINVKVPRFTMKYDDSAIMDLLAVKIEKPILSDREKYLLQLVQNGKSNTLAEMAGVFGDASIKECPFCLQPLTNAYKKSLFDSIQKILSKIVEQHQHELQKLIVEEVKINLSAYEKLGDKKTVCENLIERINQSIRDNNQKLQSKIADPYSPIEIDVTTVSVLLGNLEDALTNLEESRLEFNKSVQATAPIKKELNKINGEIAYYDIHQLSSKHEAQQQEYVCAQRKETEKKNVFLQKKQLVDELEANRKNIQIALNVINNSLKYIFFSNDRLRIEYQNDTYVLLSNGHAVKPSEVSLGERNIIALCYFFANIMQNKEITTTYDKEYLIIIDDPVSSFDIENKIGIMSFLKYQLGKFLHGNIDTKALVMTHDLMTFYDLDKVFEELIGECGQKFQSKNLKFNRFELNQQTLQMFRYKQRQEYTELVKVIYEYALGNGNSYDIIIGNILRQVLEAFATFQYKKGIEEVSTDSYILDALPEEEYKLYFYNLMYRLVLHGGSHREEQVKALDDMNFFSVVSNTDKQRTAKDVLCFIYLLNEKHVISHLKDYGNSASANLEQWCNDIRTRSIVE</sequence>
<keyword evidence="2" id="KW-1185">Reference proteome</keyword>
<evidence type="ECO:0000313" key="2">
    <source>
        <dbReference type="Proteomes" id="UP000304953"/>
    </source>
</evidence>
<evidence type="ECO:0000313" key="1">
    <source>
        <dbReference type="EMBL" id="TGY87030.1"/>
    </source>
</evidence>
<keyword evidence="1" id="KW-0547">Nucleotide-binding</keyword>
<proteinExistence type="predicted"/>